<dbReference type="InParanoid" id="A0A2I1DIP3"/>
<gene>
    <name evidence="3" type="ORF">B1757_13510</name>
</gene>
<protein>
    <submittedName>
        <fullName evidence="3">Uncharacterized protein</fullName>
    </submittedName>
</protein>
<keyword evidence="1" id="KW-0175">Coiled coil</keyword>
<feature type="coiled-coil region" evidence="1">
    <location>
        <begin position="13"/>
        <end position="40"/>
    </location>
</feature>
<dbReference type="Proteomes" id="UP000234329">
    <property type="component" value="Unassembled WGS sequence"/>
</dbReference>
<keyword evidence="4" id="KW-1185">Reference proteome</keyword>
<evidence type="ECO:0000256" key="2">
    <source>
        <dbReference type="SAM" id="MobiDB-lite"/>
    </source>
</evidence>
<proteinExistence type="predicted"/>
<reference evidence="3 4" key="1">
    <citation type="submission" date="2017-03" db="EMBL/GenBank/DDBJ databases">
        <title>Draft genime sequence of the acidophilic sulfur-oxidizing bacterium Acidithiobacillus sp. SH, isolated from seawater.</title>
        <authorList>
            <person name="Sharmin S."/>
            <person name="Tokuhisa M."/>
            <person name="Kanao T."/>
            <person name="Kamimura K."/>
        </authorList>
    </citation>
    <scope>NUCLEOTIDE SEQUENCE [LARGE SCALE GENOMIC DNA]</scope>
    <source>
        <strain evidence="3 4">SH</strain>
    </source>
</reference>
<dbReference type="EMBL" id="MXAV01000052">
    <property type="protein sequence ID" value="PKY09740.1"/>
    <property type="molecule type" value="Genomic_DNA"/>
</dbReference>
<dbReference type="OrthoDB" id="9978846at2"/>
<accession>A0A2I1DIP3</accession>
<comment type="caution">
    <text evidence="3">The sequence shown here is derived from an EMBL/GenBank/DDBJ whole genome shotgun (WGS) entry which is preliminary data.</text>
</comment>
<evidence type="ECO:0000313" key="3">
    <source>
        <dbReference type="EMBL" id="PKY09740.1"/>
    </source>
</evidence>
<feature type="compositionally biased region" description="Basic residues" evidence="2">
    <location>
        <begin position="132"/>
        <end position="144"/>
    </location>
</feature>
<dbReference type="RefSeq" id="WP_101538829.1">
    <property type="nucleotide sequence ID" value="NZ_MXAV01000052.1"/>
</dbReference>
<feature type="region of interest" description="Disordered" evidence="2">
    <location>
        <begin position="95"/>
        <end position="144"/>
    </location>
</feature>
<name>A0A2I1DIP3_9PROT</name>
<sequence length="144" mass="16285">METLNKEVRRRHRRSTAERIAELEAMLEKRQEQEKMLADRIRALKFGRKAMTVAQLAKAMPQVKKVFSGHQITMETVLGMALVAMDSVKKGENSVESLSEMGQKAWRTTRATQSAAVRKEEALSKQKSTKAATKKPSTRIRKTA</sequence>
<dbReference type="AlphaFoldDB" id="A0A2I1DIP3"/>
<organism evidence="3 4">
    <name type="scientific">Acidithiobacillus marinus</name>
    <dbReference type="NCBI Taxonomy" id="187490"/>
    <lineage>
        <taxon>Bacteria</taxon>
        <taxon>Pseudomonadati</taxon>
        <taxon>Pseudomonadota</taxon>
        <taxon>Acidithiobacillia</taxon>
        <taxon>Acidithiobacillales</taxon>
        <taxon>Acidithiobacillaceae</taxon>
        <taxon>Acidithiobacillus</taxon>
    </lineage>
</organism>
<evidence type="ECO:0000256" key="1">
    <source>
        <dbReference type="SAM" id="Coils"/>
    </source>
</evidence>
<evidence type="ECO:0000313" key="4">
    <source>
        <dbReference type="Proteomes" id="UP000234329"/>
    </source>
</evidence>